<keyword evidence="2" id="KW-1185">Reference proteome</keyword>
<protein>
    <submittedName>
        <fullName evidence="1">Uncharacterized protein</fullName>
    </submittedName>
</protein>
<comment type="caution">
    <text evidence="1">The sequence shown here is derived from an EMBL/GenBank/DDBJ whole genome shotgun (WGS) entry which is preliminary data.</text>
</comment>
<evidence type="ECO:0000313" key="1">
    <source>
        <dbReference type="EMBL" id="KAJ8651151.1"/>
    </source>
</evidence>
<accession>A0ACC2MZN8</accession>
<dbReference type="EMBL" id="CM056809">
    <property type="protein sequence ID" value="KAJ8651151.1"/>
    <property type="molecule type" value="Genomic_DNA"/>
</dbReference>
<organism evidence="1 2">
    <name type="scientific">Persea americana</name>
    <name type="common">Avocado</name>
    <dbReference type="NCBI Taxonomy" id="3435"/>
    <lineage>
        <taxon>Eukaryota</taxon>
        <taxon>Viridiplantae</taxon>
        <taxon>Streptophyta</taxon>
        <taxon>Embryophyta</taxon>
        <taxon>Tracheophyta</taxon>
        <taxon>Spermatophyta</taxon>
        <taxon>Magnoliopsida</taxon>
        <taxon>Magnoliidae</taxon>
        <taxon>Laurales</taxon>
        <taxon>Lauraceae</taxon>
        <taxon>Persea</taxon>
    </lineage>
</organism>
<gene>
    <name evidence="1" type="ORF">MRB53_004174</name>
</gene>
<sequence>MTGDDKTPPPSSRYDPFTPYYLHPSEGTGSVISPILLKGNNYDKWIRSLRNNLRAKNKLGFVDGTITTPDAKSPDYDQWEIVNSMLVAWIFNTLDVSIRKTVPFPDHVKVLWDDLRDRYFLRNGPRIHELKHMIADCKQRGRSIAEYYGELRTLWEELASALKLPSCTCSAAGEYNFLLENEKLHQFLMGLDSKKYRDVASGLLMLDPLPSLSYAHGKVLSAERHQSMTDAQDSRNDVVGFAVDGVAQSRAQGGVDVRVCSHCGRKGHEKDKCFELIGWPEWAGNGGRGSRGGGRSSGRGGRGNNGRGGGRGRGGFAAAMDSTRQASLNGASEVDRASVPTLSDGQIQQLVAALTSSKVSTSTPKLHDTRDYFVSRDVKFMEHVFPFSKPEPAPSSTTVHLEKYLSQNTLIDAFSESGDASKAGEVRSAGVSGEGAVDVGGAASGSLASGSAPAGGAGLPTGGVTHSGGLMDPPSTVMVGEVPCDTTTPLHLRGSPYIRENVDTTVPLQNNEELGKGHRIRVPSTRLRDFVTNTVVRKIDPPASSTASPASSCSSETSSWSDLPQCLLELILKRLTKPPSLHFSSVCCSWCITQRHCPRTHGLPFMIFYRSSCEKGFVEILSLFDKRTYKMPVCELVDRSSCLSSSDGWMLLQSINRYKTLLVKDKKRVTLPRDRRRFHYLDCLFFSTPSDPDGVLFVRKSDNTFLLYRLCDRQFHEHEWKGSVVVSNTIFHEGKLYTFSFEKES</sequence>
<evidence type="ECO:0000313" key="2">
    <source>
        <dbReference type="Proteomes" id="UP001234297"/>
    </source>
</evidence>
<proteinExistence type="predicted"/>
<reference evidence="1 2" key="1">
    <citation type="journal article" date="2022" name="Hortic Res">
        <title>A haplotype resolved chromosomal level avocado genome allows analysis of novel avocado genes.</title>
        <authorList>
            <person name="Nath O."/>
            <person name="Fletcher S.J."/>
            <person name="Hayward A."/>
            <person name="Shaw L.M."/>
            <person name="Masouleh A.K."/>
            <person name="Furtado A."/>
            <person name="Henry R.J."/>
            <person name="Mitter N."/>
        </authorList>
    </citation>
    <scope>NUCLEOTIDE SEQUENCE [LARGE SCALE GENOMIC DNA]</scope>
    <source>
        <strain evidence="2">cv. Hass</strain>
    </source>
</reference>
<name>A0ACC2MZN8_PERAE</name>
<dbReference type="Proteomes" id="UP001234297">
    <property type="component" value="Chromosome 1"/>
</dbReference>